<accession>B4S3A7</accession>
<dbReference type="HOGENOM" id="CLU_2452169_0_0_10"/>
<dbReference type="eggNOG" id="ENOG502ZX1W">
    <property type="taxonomic scope" value="Bacteria"/>
</dbReference>
<proteinExistence type="predicted"/>
<reference evidence="2" key="1">
    <citation type="submission" date="2008-06" db="EMBL/GenBank/DDBJ databases">
        <title>Complete sequence of chromosome of Prosthecochloris aestuarii DSM 271.</title>
        <authorList>
            <consortium name="US DOE Joint Genome Institute"/>
            <person name="Lucas S."/>
            <person name="Copeland A."/>
            <person name="Lapidus A."/>
            <person name="Glavina del Rio T."/>
            <person name="Dalin E."/>
            <person name="Tice H."/>
            <person name="Bruce D."/>
            <person name="Goodwin L."/>
            <person name="Pitluck S."/>
            <person name="Schmutz J."/>
            <person name="Larimer F."/>
            <person name="Land M."/>
            <person name="Hauser L."/>
            <person name="Kyrpides N."/>
            <person name="Anderson I."/>
            <person name="Liu Z."/>
            <person name="Li T."/>
            <person name="Zhao F."/>
            <person name="Overmann J."/>
            <person name="Bryant D.A."/>
            <person name="Richardson P."/>
        </authorList>
    </citation>
    <scope>NUCLEOTIDE SEQUENCE [LARGE SCALE GENOMIC DNA]</scope>
    <source>
        <strain evidence="2">DSM 271</strain>
    </source>
</reference>
<organism evidence="2 3">
    <name type="scientific">Prosthecochloris aestuarii (strain DSM 271 / SK 413)</name>
    <dbReference type="NCBI Taxonomy" id="290512"/>
    <lineage>
        <taxon>Bacteria</taxon>
        <taxon>Pseudomonadati</taxon>
        <taxon>Chlorobiota</taxon>
        <taxon>Chlorobiia</taxon>
        <taxon>Chlorobiales</taxon>
        <taxon>Chlorobiaceae</taxon>
        <taxon>Prosthecochloris</taxon>
    </lineage>
</organism>
<dbReference type="Proteomes" id="UP000002725">
    <property type="component" value="Chromosome"/>
</dbReference>
<evidence type="ECO:0000313" key="2">
    <source>
        <dbReference type="EMBL" id="ACF45201.1"/>
    </source>
</evidence>
<dbReference type="InterPro" id="IPR012903">
    <property type="entry name" value="Nif11"/>
</dbReference>
<dbReference type="RefSeq" id="WP_012504738.1">
    <property type="nucleotide sequence ID" value="NC_011059.1"/>
</dbReference>
<dbReference type="EMBL" id="CP001108">
    <property type="protein sequence ID" value="ACF45201.1"/>
    <property type="molecule type" value="Genomic_DNA"/>
</dbReference>
<dbReference type="Pfam" id="PF07862">
    <property type="entry name" value="Nif11"/>
    <property type="match status" value="1"/>
</dbReference>
<feature type="domain" description="Nif11" evidence="1">
    <location>
        <begin position="1"/>
        <end position="47"/>
    </location>
</feature>
<dbReference type="KEGG" id="paa:Paes_0141"/>
<keyword evidence="3" id="KW-1185">Reference proteome</keyword>
<evidence type="ECO:0000313" key="3">
    <source>
        <dbReference type="Proteomes" id="UP000002725"/>
    </source>
</evidence>
<gene>
    <name evidence="2" type="ordered locus">Paes_0141</name>
</gene>
<name>B4S3A7_PROA2</name>
<dbReference type="NCBIfam" id="TIGR03798">
    <property type="entry name" value="leader_Nif11"/>
    <property type="match status" value="1"/>
</dbReference>
<evidence type="ECO:0000259" key="1">
    <source>
        <dbReference type="Pfam" id="PF07862"/>
    </source>
</evidence>
<protein>
    <recommendedName>
        <fullName evidence="1">Nif11 domain-containing protein</fullName>
    </recommendedName>
</protein>
<dbReference type="AlphaFoldDB" id="B4S3A7"/>
<dbReference type="InterPro" id="IPR022516">
    <property type="entry name" value="CHP03798_Ocin"/>
</dbReference>
<sequence>MSMDQAKAFIARMKSDKAFHKSIMSIENPEDRFKAIVSAGYETLPEELEKVNLHSVGERSSCNYECIVQGVNKPTPQIKDVRTQVQRKL</sequence>